<evidence type="ECO:0000256" key="1">
    <source>
        <dbReference type="SAM" id="MobiDB-lite"/>
    </source>
</evidence>
<accession>A0A382TKV6</accession>
<name>A0A382TKV6_9ZZZZ</name>
<dbReference type="AlphaFoldDB" id="A0A382TKV6"/>
<feature type="non-terminal residue" evidence="2">
    <location>
        <position position="50"/>
    </location>
</feature>
<sequence length="50" mass="5296">VLPPEHTPQSSNSAVPFASPLQSSHSSPELPKATQPHSLIHEVPFGMPAQ</sequence>
<reference evidence="2" key="1">
    <citation type="submission" date="2018-05" db="EMBL/GenBank/DDBJ databases">
        <authorList>
            <person name="Lanie J.A."/>
            <person name="Ng W.-L."/>
            <person name="Kazmierczak K.M."/>
            <person name="Andrzejewski T.M."/>
            <person name="Davidsen T.M."/>
            <person name="Wayne K.J."/>
            <person name="Tettelin H."/>
            <person name="Glass J.I."/>
            <person name="Rusch D."/>
            <person name="Podicherti R."/>
            <person name="Tsui H.-C.T."/>
            <person name="Winkler M.E."/>
        </authorList>
    </citation>
    <scope>NUCLEOTIDE SEQUENCE</scope>
</reference>
<feature type="region of interest" description="Disordered" evidence="1">
    <location>
        <begin position="1"/>
        <end position="50"/>
    </location>
</feature>
<gene>
    <name evidence="2" type="ORF">METZ01_LOCUS375249</name>
</gene>
<dbReference type="EMBL" id="UINC01137199">
    <property type="protein sequence ID" value="SVD22395.1"/>
    <property type="molecule type" value="Genomic_DNA"/>
</dbReference>
<feature type="non-terminal residue" evidence="2">
    <location>
        <position position="1"/>
    </location>
</feature>
<evidence type="ECO:0000313" key="2">
    <source>
        <dbReference type="EMBL" id="SVD22395.1"/>
    </source>
</evidence>
<proteinExistence type="predicted"/>
<protein>
    <submittedName>
        <fullName evidence="2">Uncharacterized protein</fullName>
    </submittedName>
</protein>
<feature type="compositionally biased region" description="Polar residues" evidence="1">
    <location>
        <begin position="7"/>
        <end position="27"/>
    </location>
</feature>
<organism evidence="2">
    <name type="scientific">marine metagenome</name>
    <dbReference type="NCBI Taxonomy" id="408172"/>
    <lineage>
        <taxon>unclassified sequences</taxon>
        <taxon>metagenomes</taxon>
        <taxon>ecological metagenomes</taxon>
    </lineage>
</organism>